<evidence type="ECO:0000313" key="3">
    <source>
        <dbReference type="Proteomes" id="UP000018144"/>
    </source>
</evidence>
<keyword evidence="1" id="KW-0472">Membrane</keyword>
<proteinExistence type="predicted"/>
<dbReference type="EMBL" id="HF936162">
    <property type="protein sequence ID" value="CCX33721.1"/>
    <property type="molecule type" value="Genomic_DNA"/>
</dbReference>
<reference evidence="2 3" key="1">
    <citation type="journal article" date="2013" name="PLoS Genet.">
        <title>The genome and development-dependent transcriptomes of Pyronema confluens: a window into fungal evolution.</title>
        <authorList>
            <person name="Traeger S."/>
            <person name="Altegoer F."/>
            <person name="Freitag M."/>
            <person name="Gabaldon T."/>
            <person name="Kempken F."/>
            <person name="Kumar A."/>
            <person name="Marcet-Houben M."/>
            <person name="Poggeler S."/>
            <person name="Stajich J.E."/>
            <person name="Nowrousian M."/>
        </authorList>
    </citation>
    <scope>NUCLEOTIDE SEQUENCE [LARGE SCALE GENOMIC DNA]</scope>
    <source>
        <strain evidence="3">CBS 100304</strain>
        <tissue evidence="2">Vegetative mycelium</tissue>
    </source>
</reference>
<keyword evidence="3" id="KW-1185">Reference proteome</keyword>
<keyword evidence="1" id="KW-0812">Transmembrane</keyword>
<sequence>MNDLLDGIITNLIVKFFLRFIAPYPIQLILGIMAIYWGYYTYYVKQASKIALETNTSKGTTAKGNAVKAH</sequence>
<feature type="transmembrane region" description="Helical" evidence="1">
    <location>
        <begin position="20"/>
        <end position="39"/>
    </location>
</feature>
<accession>U4LNI8</accession>
<keyword evidence="1" id="KW-1133">Transmembrane helix</keyword>
<protein>
    <submittedName>
        <fullName evidence="2">Uncharacterized protein</fullName>
    </submittedName>
</protein>
<organism evidence="2 3">
    <name type="scientific">Pyronema omphalodes (strain CBS 100304)</name>
    <name type="common">Pyronema confluens</name>
    <dbReference type="NCBI Taxonomy" id="1076935"/>
    <lineage>
        <taxon>Eukaryota</taxon>
        <taxon>Fungi</taxon>
        <taxon>Dikarya</taxon>
        <taxon>Ascomycota</taxon>
        <taxon>Pezizomycotina</taxon>
        <taxon>Pezizomycetes</taxon>
        <taxon>Pezizales</taxon>
        <taxon>Pyronemataceae</taxon>
        <taxon>Pyronema</taxon>
    </lineage>
</organism>
<dbReference type="AlphaFoldDB" id="U4LNI8"/>
<evidence type="ECO:0000256" key="1">
    <source>
        <dbReference type="SAM" id="Phobius"/>
    </source>
</evidence>
<evidence type="ECO:0000313" key="2">
    <source>
        <dbReference type="EMBL" id="CCX33721.1"/>
    </source>
</evidence>
<gene>
    <name evidence="2" type="ORF">PCON_01659</name>
</gene>
<dbReference type="Proteomes" id="UP000018144">
    <property type="component" value="Unassembled WGS sequence"/>
</dbReference>
<name>U4LNI8_PYROM</name>